<dbReference type="Proteomes" id="UP001064048">
    <property type="component" value="Chromosome 6"/>
</dbReference>
<reference evidence="1 2" key="1">
    <citation type="journal article" date="2022" name="Genome Biol. Evol.">
        <title>The Spruce Budworm Genome: Reconstructing the Evolutionary History of Antifreeze Proteins.</title>
        <authorList>
            <person name="Beliveau C."/>
            <person name="Gagne P."/>
            <person name="Picq S."/>
            <person name="Vernygora O."/>
            <person name="Keeling C.I."/>
            <person name="Pinkney K."/>
            <person name="Doucet D."/>
            <person name="Wen F."/>
            <person name="Johnston J.S."/>
            <person name="Maaroufi H."/>
            <person name="Boyle B."/>
            <person name="Laroche J."/>
            <person name="Dewar K."/>
            <person name="Juretic N."/>
            <person name="Blackburn G."/>
            <person name="Nisole A."/>
            <person name="Brunet B."/>
            <person name="Brandao M."/>
            <person name="Lumley L."/>
            <person name="Duan J."/>
            <person name="Quan G."/>
            <person name="Lucarotti C.J."/>
            <person name="Roe A.D."/>
            <person name="Sperling F.A.H."/>
            <person name="Levesque R.C."/>
            <person name="Cusson M."/>
        </authorList>
    </citation>
    <scope>NUCLEOTIDE SEQUENCE [LARGE SCALE GENOMIC DNA]</scope>
    <source>
        <strain evidence="1">Glfc:IPQL:Cfum</strain>
    </source>
</reference>
<evidence type="ECO:0000313" key="2">
    <source>
        <dbReference type="Proteomes" id="UP001064048"/>
    </source>
</evidence>
<comment type="caution">
    <text evidence="1">The sequence shown here is derived from an EMBL/GenBank/DDBJ whole genome shotgun (WGS) entry which is preliminary data.</text>
</comment>
<keyword evidence="2" id="KW-1185">Reference proteome</keyword>
<protein>
    <submittedName>
        <fullName evidence="1">Uncharacterized protein</fullName>
    </submittedName>
</protein>
<accession>A0ACC0KI80</accession>
<feature type="non-terminal residue" evidence="1">
    <location>
        <position position="1"/>
    </location>
</feature>
<gene>
    <name evidence="1" type="ORF">MSG28_004148</name>
</gene>
<dbReference type="EMBL" id="CM046106">
    <property type="protein sequence ID" value="KAI8436015.1"/>
    <property type="molecule type" value="Genomic_DNA"/>
</dbReference>
<name>A0ACC0KI80_CHOFU</name>
<proteinExistence type="predicted"/>
<organism evidence="1 2">
    <name type="scientific">Choristoneura fumiferana</name>
    <name type="common">Spruce budworm moth</name>
    <name type="synonym">Archips fumiferana</name>
    <dbReference type="NCBI Taxonomy" id="7141"/>
    <lineage>
        <taxon>Eukaryota</taxon>
        <taxon>Metazoa</taxon>
        <taxon>Ecdysozoa</taxon>
        <taxon>Arthropoda</taxon>
        <taxon>Hexapoda</taxon>
        <taxon>Insecta</taxon>
        <taxon>Pterygota</taxon>
        <taxon>Neoptera</taxon>
        <taxon>Endopterygota</taxon>
        <taxon>Lepidoptera</taxon>
        <taxon>Glossata</taxon>
        <taxon>Ditrysia</taxon>
        <taxon>Tortricoidea</taxon>
        <taxon>Tortricidae</taxon>
        <taxon>Tortricinae</taxon>
        <taxon>Choristoneura</taxon>
    </lineage>
</organism>
<sequence length="2845" mass="320066">QNILDKFNPGARQMITAGKAYLKALHGAAAASRLYVDAVGKLGRQAQQGTWGGCADIGTALMKVVEVYREIQDQQMNILKAFYVDLLVPLETNLEKDTKVVQSEQKRFLQQHKLRSESYSKAAATIKKQRKKKTNVTKVGSAMDKEMKNMQILEEEKTKLDAFCEQSLKNAMTQERRRYGFVLERQCSLAKHWLAYHSSGAAAYNTGLEEWLEVSRTREYLPPNVEAMFVSRMRTWIFAQQLAHHRSRHQLAHPVIRHWRVLCTPTQLPATTSSASNKAMCWPCSVNAPKAGSTARISSPARWSCVQTPGDAPPPAPVTHAQPGAVTAHAHPPTRMFGDTVTAHHVNKGRLGNGSPGLPPTLPAPSPSALSSSASATFHSSTPAAVATSAIKSSTSAASFTTHAVIETRTFGPQTLPMRSQMAQNKAGPAKTVVSAVGAVGNVSLHSSNDSGFSNEPPPQPDVDYSDEEAQRLRVPISKSAQHTNDHKAYLLKTQSLKRGPKQNNANGYLTDDQQLMLRSMLDMDKDSQRVKRTKSFWKFGRTTNEEIMEGMSLWQHRDIVDTVPEYKKKLFVKIKKELRPAPEIPDARKQASPEKTPPIENGQSRPKETIDRKDIKVTNGIRQAKSLGSIENEDRLERSRKSNEVYHQNHAMNKKSTSEKVIAEEKLEEVVPHPYDCIIVDDHMTSRKQQELDKRRQTQTMEDNIKTRKENVYMPEFEEIEVTPIKPHNPDVQSPSNGFNRNSNARTTNLGQCTGLTSFPPEPNKGCCGQDVSDADRIIGLHAVVNNAGVMTIGDYEWQTPSMIENTVNVNLLVYYLKQLIDKECDPQHMLVQLQENPTHISVSCDQELLAVTGGQLLVVYKVVDFQNQYKPDLSPMKSVPAPNIFQGSPVEALAIHWISTYQFAVVYRNAADNSRPAVTIVNTPKAGQPTCLNYEDICYSMGSNRPWYYYLHGVAQCAEVEPVSNPPAAPALAAALQAKAQPKPAPTPQKDQTQELNAALKAEQELANKQKANQELKSMLIREVNEFQMELYKFVTKTRQAQIQNLDADAIKKDCSLEDLRNAIITLKLDLVRACAVVAEARTHSDAKDLDQWTQADPLTTKRVASVKKLAYYVQSQLEQAHRALDYKWNQQAELDMKLKKPGHRMIRPILDDVYQPLVRQQEILSRQQALLKTLRSTLNECNFRLTHELWFRRFGLRRFNKSPGGFGTSATFGGAAFGGSGFGGGSPGSVFGGAASQPNEVKVELVDCSTLRLGQYICPDPSINQIDPDTQQFRGCVQGKEIPSEGEAEGAIKENCNKEEDLLQRCSMDLPVLSSPEISFALTREELDKSCINLRSGITCIDNYTSVCMEKHEQIVFKKIYAGISGVVKELCTRGPYQDEYLKHADCVKNVRAEYETCSKKYEITLTTLSNHQKSDQYSTDEDVSHEDYLRTVSFQEYLLCSEQTVQRTCGDDAAVFTSKFLKQMASNIIKIHIDGNKDTMCDSDDGGDQDRGGVDLTGFLFGNIDEKGQLEDDGLLDGDSKRMLSSLTRLGLGSMLSEVLEAEETIKEEEEKDYTVKSPSAVDFFDIDDVAEDVQETNTKPNLDAQTDAQTEAKPESEAMDVSESLEACTVEHSEVDIKSDCPQSELRDDNWKSGDYFQQDEQRANDDGDRTQKQQSSETPKKLETPLAAMLPSKYANTNVTELFPDFRPDKVLLFSRLFGPGKLSSLPQIWRGVKKRRRRKRSGSTSSDTAAQPPENIEMQYASDDEDKFLRLLHPNVTWNLKRSQRTRSKPRNRKAQTVLARLNSKSNAAGWVPTSVSRTAQQFSHPRPQPPAPLQPKPAAIFPVENEELVYGTWEEEVIWDAENMPKIPKPKILTLDPNDENIILGIPDDVDPSKITRERGPQPKVKIPHPHVKKSKILLGKAGVINVLQEDAPPPPPKSPDRDPFNISNDVQVGMCTKIKNYYKRTATKDSGPKPLKYGEVAYAHTSPFLGILPPGATQPVVENNMQAYYIREIDAVYVAGQECPLYEVPGPNSKRANNFVRDFLQRAFPSHSESSIRKRLKLCADFKRTGLDSNWWVIKPEFRLPSEEEIRAMVSPEQCCAYFSMAAAEQRLKDAGYGEKFIFTPAEDDDEEMQLKMDDEVKVAPWNTTRAYIQAMRGKCLLQLTGPADPTGCGEGFSYVRVPNKPTQQPNEEAQPKRTVTGTDADLRRLSLNNAKALLRKFGVPEEEIKKLSRWEVIDVVRTLSTEKAKAGEEGMTKFSRGNRFSIAEHQERYKEECQRIFELQNRVLSSTEVLSTDEAESSVSEESDLEEMGKNLENMLANKKTTEQLSLEREEAERAELRKMILGRVLRIVRTFRNASGQRYTRVEFVRKAAVIEAYTKIRSTKDDAFIRQFATMDETQKEEMKREKRRIQEQLRRIKRNQERERLAGNVTIPGPFNNDSMSMSSSTDLGSASPGLIPLGQIKQEPDLHTPSRRRAKLKPDLKLKRRGSGRRGDNRPGGRNKRRGTISESCDYLVKRPAERRRTDPLVTLSSLLEDVLNHMRHLPDRMLQRCVEKLAEKEEQLMKLEKQINPLLDDNDQVALSFILENLLTTKLKVMPEAWPFLKPVNKKQVKDYYNVIKKPIDMETMGKKIQAHKYHSRAEFLRDIQLIFGDNVSQLEANIVRVQQKMAEAAEQSDDLEEPPPPGNSDEKRGRGRPRKHKPPQTSIDGATPRKRGRPRKDQNSLEEVSLDADLQYSDSGSSGLEEVETNDAAETMVQLSVRPEDDLTVGESSFDTSEFLIKREAPEEPQHHDLEEPIEPDMHMDPPMEGTSMAMDTSQFKEEPPESWQPDPAIQDDLQVTDSEEEAEDGLWF</sequence>
<evidence type="ECO:0000313" key="1">
    <source>
        <dbReference type="EMBL" id="KAI8436015.1"/>
    </source>
</evidence>